<accession>A0A6G4UAD4</accession>
<keyword evidence="6" id="KW-1185">Reference proteome</keyword>
<evidence type="ECO:0000256" key="2">
    <source>
        <dbReference type="ARBA" id="ARBA00022741"/>
    </source>
</evidence>
<dbReference type="Pfam" id="PF00005">
    <property type="entry name" value="ABC_tran"/>
    <property type="match status" value="1"/>
</dbReference>
<keyword evidence="3 5" id="KW-0067">ATP-binding</keyword>
<evidence type="ECO:0000259" key="4">
    <source>
        <dbReference type="PROSITE" id="PS50893"/>
    </source>
</evidence>
<dbReference type="GO" id="GO:0005524">
    <property type="term" value="F:ATP binding"/>
    <property type="evidence" value="ECO:0007669"/>
    <property type="project" value="UniProtKB-KW"/>
</dbReference>
<organism evidence="5 6">
    <name type="scientific">Streptomyces coryli</name>
    <dbReference type="NCBI Taxonomy" id="1128680"/>
    <lineage>
        <taxon>Bacteria</taxon>
        <taxon>Bacillati</taxon>
        <taxon>Actinomycetota</taxon>
        <taxon>Actinomycetes</taxon>
        <taxon>Kitasatosporales</taxon>
        <taxon>Streptomycetaceae</taxon>
        <taxon>Streptomyces</taxon>
    </lineage>
</organism>
<evidence type="ECO:0000256" key="3">
    <source>
        <dbReference type="ARBA" id="ARBA00022840"/>
    </source>
</evidence>
<dbReference type="SUPFAM" id="SSF52540">
    <property type="entry name" value="P-loop containing nucleoside triphosphate hydrolases"/>
    <property type="match status" value="1"/>
</dbReference>
<evidence type="ECO:0000313" key="6">
    <source>
        <dbReference type="Proteomes" id="UP000481583"/>
    </source>
</evidence>
<dbReference type="PROSITE" id="PS00211">
    <property type="entry name" value="ABC_TRANSPORTER_1"/>
    <property type="match status" value="1"/>
</dbReference>
<dbReference type="InterPro" id="IPR050166">
    <property type="entry name" value="ABC_transporter_ATP-bind"/>
</dbReference>
<gene>
    <name evidence="5" type="ORF">G5C51_35045</name>
</gene>
<dbReference type="GO" id="GO:0016887">
    <property type="term" value="F:ATP hydrolysis activity"/>
    <property type="evidence" value="ECO:0007669"/>
    <property type="project" value="InterPro"/>
</dbReference>
<dbReference type="RefSeq" id="WP_165243715.1">
    <property type="nucleotide sequence ID" value="NZ_JAAKZV010000257.1"/>
</dbReference>
<name>A0A6G4UAD4_9ACTN</name>
<dbReference type="InterPro" id="IPR003439">
    <property type="entry name" value="ABC_transporter-like_ATP-bd"/>
</dbReference>
<dbReference type="CDD" id="cd03293">
    <property type="entry name" value="ABC_NrtD_SsuB_transporters"/>
    <property type="match status" value="1"/>
</dbReference>
<evidence type="ECO:0000313" key="5">
    <source>
        <dbReference type="EMBL" id="NGN69093.1"/>
    </source>
</evidence>
<sequence>MGEPHPTPPKLTAQALTRTFGRGPKAVEALGPLDLDIPEGEFTCIVGPSGCGKSTLLRIAAGLLRPSAGELAIQATTPRPAAMIFQDYGIYDWKTVLANVRFGLDIQGTPRREGDDRARGWLARMGLTDFADAYPATLSGGMRQRVAIARALAVEPELLLMDEPFAALDAQLRTILQDELLELTQTTRTTTLFITHSLEEAIVLGDRVLVMSARPGRIIAERRPPFERPRSGDVRSAPEFTELKSELWALLRGALEESSRPQAVPA</sequence>
<proteinExistence type="predicted"/>
<dbReference type="Gene3D" id="3.40.50.300">
    <property type="entry name" value="P-loop containing nucleotide triphosphate hydrolases"/>
    <property type="match status" value="1"/>
</dbReference>
<comment type="caution">
    <text evidence="5">The sequence shown here is derived from an EMBL/GenBank/DDBJ whole genome shotgun (WGS) entry which is preliminary data.</text>
</comment>
<reference evidence="5 6" key="1">
    <citation type="submission" date="2020-02" db="EMBL/GenBank/DDBJ databases">
        <title>Whole-genome analyses of novel actinobacteria.</title>
        <authorList>
            <person name="Sahin N."/>
        </authorList>
    </citation>
    <scope>NUCLEOTIDE SEQUENCE [LARGE SCALE GENOMIC DNA]</scope>
    <source>
        <strain evidence="5 6">A7024</strain>
    </source>
</reference>
<dbReference type="InterPro" id="IPR017871">
    <property type="entry name" value="ABC_transporter-like_CS"/>
</dbReference>
<dbReference type="PANTHER" id="PTHR42788:SF13">
    <property type="entry name" value="ALIPHATIC SULFONATES IMPORT ATP-BINDING PROTEIN SSUB"/>
    <property type="match status" value="1"/>
</dbReference>
<dbReference type="PANTHER" id="PTHR42788">
    <property type="entry name" value="TAURINE IMPORT ATP-BINDING PROTEIN-RELATED"/>
    <property type="match status" value="1"/>
</dbReference>
<dbReference type="InterPro" id="IPR027417">
    <property type="entry name" value="P-loop_NTPase"/>
</dbReference>
<evidence type="ECO:0000256" key="1">
    <source>
        <dbReference type="ARBA" id="ARBA00022448"/>
    </source>
</evidence>
<dbReference type="InterPro" id="IPR003593">
    <property type="entry name" value="AAA+_ATPase"/>
</dbReference>
<feature type="domain" description="ABC transporter" evidence="4">
    <location>
        <begin position="11"/>
        <end position="238"/>
    </location>
</feature>
<dbReference type="AlphaFoldDB" id="A0A6G4UAD4"/>
<dbReference type="SMART" id="SM00382">
    <property type="entry name" value="AAA"/>
    <property type="match status" value="1"/>
</dbReference>
<dbReference type="PROSITE" id="PS50893">
    <property type="entry name" value="ABC_TRANSPORTER_2"/>
    <property type="match status" value="1"/>
</dbReference>
<dbReference type="EMBL" id="JAAKZV010000257">
    <property type="protein sequence ID" value="NGN69093.1"/>
    <property type="molecule type" value="Genomic_DNA"/>
</dbReference>
<protein>
    <submittedName>
        <fullName evidence="5">ABC transporter ATP-binding protein</fullName>
    </submittedName>
</protein>
<keyword evidence="1" id="KW-0813">Transport</keyword>
<keyword evidence="2" id="KW-0547">Nucleotide-binding</keyword>
<dbReference type="Proteomes" id="UP000481583">
    <property type="component" value="Unassembled WGS sequence"/>
</dbReference>